<dbReference type="PANTHER" id="PTHR31080">
    <property type="entry name" value="PECTINESTERASE INHIBITOR-LIKE"/>
    <property type="match status" value="1"/>
</dbReference>
<dbReference type="Pfam" id="PF04043">
    <property type="entry name" value="PMEI"/>
    <property type="match status" value="1"/>
</dbReference>
<evidence type="ECO:0000313" key="10">
    <source>
        <dbReference type="Proteomes" id="UP001177003"/>
    </source>
</evidence>
<evidence type="ECO:0000313" key="9">
    <source>
        <dbReference type="EMBL" id="CAI9296910.1"/>
    </source>
</evidence>
<feature type="chain" id="PRO_5041240264" description="pectinesterase" evidence="7">
    <location>
        <begin position="25"/>
        <end position="203"/>
    </location>
</feature>
<dbReference type="InterPro" id="IPR006501">
    <property type="entry name" value="Pectinesterase_inhib_dom"/>
</dbReference>
<evidence type="ECO:0000256" key="1">
    <source>
        <dbReference type="ARBA" id="ARBA00006027"/>
    </source>
</evidence>
<protein>
    <recommendedName>
        <fullName evidence="3">pectinesterase</fullName>
        <ecNumber evidence="3">3.1.1.11</ecNumber>
    </recommendedName>
</protein>
<dbReference type="CDD" id="cd15798">
    <property type="entry name" value="PMEI-like_3"/>
    <property type="match status" value="1"/>
</dbReference>
<proteinExistence type="inferred from homology"/>
<organism evidence="9 10">
    <name type="scientific">Lactuca saligna</name>
    <name type="common">Willowleaf lettuce</name>
    <dbReference type="NCBI Taxonomy" id="75948"/>
    <lineage>
        <taxon>Eukaryota</taxon>
        <taxon>Viridiplantae</taxon>
        <taxon>Streptophyta</taxon>
        <taxon>Embryophyta</taxon>
        <taxon>Tracheophyta</taxon>
        <taxon>Spermatophyta</taxon>
        <taxon>Magnoliopsida</taxon>
        <taxon>eudicotyledons</taxon>
        <taxon>Gunneridae</taxon>
        <taxon>Pentapetalae</taxon>
        <taxon>asterids</taxon>
        <taxon>campanulids</taxon>
        <taxon>Asterales</taxon>
        <taxon>Asteraceae</taxon>
        <taxon>Cichorioideae</taxon>
        <taxon>Cichorieae</taxon>
        <taxon>Lactucinae</taxon>
        <taxon>Lactuca</taxon>
    </lineage>
</organism>
<sequence>MELHLNTTLFFFLSTTILLASTTASHPFFPSPDDTDFIRSSCKTTLYPDTCFTSLSCYSGTIHHDSGRLAKVAIHVALYNATDMGNYVSNLSLHSDYRNTKETAAIHDCSSLFQDAVDEIKDSFNEMKRLGWTGESVKFQLSNVQTWMSAALTNEETCTDGFQEVADDDIKADVCSRVVAVKEVTSNALALVNDYADNVAAMG</sequence>
<gene>
    <name evidence="9" type="ORF">LSALG_LOCUS35753</name>
</gene>
<dbReference type="EC" id="3.1.1.11" evidence="3"/>
<dbReference type="SUPFAM" id="SSF101148">
    <property type="entry name" value="Plant invertase/pectin methylesterase inhibitor"/>
    <property type="match status" value="1"/>
</dbReference>
<dbReference type="SMART" id="SM00856">
    <property type="entry name" value="PMEI"/>
    <property type="match status" value="1"/>
</dbReference>
<dbReference type="InterPro" id="IPR051955">
    <property type="entry name" value="PME_Inhibitor"/>
</dbReference>
<dbReference type="FunFam" id="1.20.140.40:FF:000010">
    <property type="entry name" value="Pectinesterase"/>
    <property type="match status" value="1"/>
</dbReference>
<keyword evidence="10" id="KW-1185">Reference proteome</keyword>
<dbReference type="EMBL" id="OX465084">
    <property type="protein sequence ID" value="CAI9296910.1"/>
    <property type="molecule type" value="Genomic_DNA"/>
</dbReference>
<evidence type="ECO:0000256" key="3">
    <source>
        <dbReference type="ARBA" id="ARBA00013229"/>
    </source>
</evidence>
<evidence type="ECO:0000256" key="6">
    <source>
        <dbReference type="ARBA" id="ARBA00023180"/>
    </source>
</evidence>
<name>A0AA35ZQC5_LACSI</name>
<dbReference type="Gene3D" id="1.20.140.40">
    <property type="entry name" value="Invertase/pectin methylesterase inhibitor family protein"/>
    <property type="match status" value="1"/>
</dbReference>
<dbReference type="NCBIfam" id="TIGR01614">
    <property type="entry name" value="PME_inhib"/>
    <property type="match status" value="1"/>
</dbReference>
<reference evidence="9" key="1">
    <citation type="submission" date="2023-04" db="EMBL/GenBank/DDBJ databases">
        <authorList>
            <person name="Vijverberg K."/>
            <person name="Xiong W."/>
            <person name="Schranz E."/>
        </authorList>
    </citation>
    <scope>NUCLEOTIDE SEQUENCE</scope>
</reference>
<feature type="signal peptide" evidence="7">
    <location>
        <begin position="1"/>
        <end position="24"/>
    </location>
</feature>
<dbReference type="AlphaFoldDB" id="A0AA35ZQC5"/>
<evidence type="ECO:0000256" key="2">
    <source>
        <dbReference type="ARBA" id="ARBA00007786"/>
    </source>
</evidence>
<comment type="similarity">
    <text evidence="1">In the N-terminal section; belongs to the PMEI family.</text>
</comment>
<accession>A0AA35ZQC5</accession>
<dbReference type="GO" id="GO:0030599">
    <property type="term" value="F:pectinesterase activity"/>
    <property type="evidence" value="ECO:0007669"/>
    <property type="project" value="UniProtKB-EC"/>
</dbReference>
<dbReference type="PANTHER" id="PTHR31080:SF64">
    <property type="entry name" value="PLANT INVERTASE_PECTIN METHYLESTERASE INHIBITOR SUPERFAMILY PROTEIN"/>
    <property type="match status" value="1"/>
</dbReference>
<keyword evidence="6" id="KW-0325">Glycoprotein</keyword>
<dbReference type="GO" id="GO:0004857">
    <property type="term" value="F:enzyme inhibitor activity"/>
    <property type="evidence" value="ECO:0007669"/>
    <property type="project" value="InterPro"/>
</dbReference>
<evidence type="ECO:0000256" key="5">
    <source>
        <dbReference type="ARBA" id="ARBA00023157"/>
    </source>
</evidence>
<keyword evidence="5" id="KW-1015">Disulfide bond</keyword>
<evidence type="ECO:0000259" key="8">
    <source>
        <dbReference type="SMART" id="SM00856"/>
    </source>
</evidence>
<feature type="domain" description="Pectinesterase inhibitor" evidence="8">
    <location>
        <begin position="33"/>
        <end position="191"/>
    </location>
</feature>
<comment type="similarity">
    <text evidence="2">In the C-terminal section; belongs to the pectinesterase family.</text>
</comment>
<dbReference type="InterPro" id="IPR035513">
    <property type="entry name" value="Invertase/methylesterase_inhib"/>
</dbReference>
<dbReference type="Proteomes" id="UP001177003">
    <property type="component" value="Chromosome 8"/>
</dbReference>
<keyword evidence="4 7" id="KW-0732">Signal</keyword>
<evidence type="ECO:0000256" key="7">
    <source>
        <dbReference type="SAM" id="SignalP"/>
    </source>
</evidence>
<evidence type="ECO:0000256" key="4">
    <source>
        <dbReference type="ARBA" id="ARBA00022729"/>
    </source>
</evidence>